<gene>
    <name evidence="8" type="ORF">BTE48_07745</name>
</gene>
<evidence type="ECO:0000313" key="9">
    <source>
        <dbReference type="Proteomes" id="UP000191418"/>
    </source>
</evidence>
<dbReference type="SFLD" id="SFLDG01017">
    <property type="entry name" value="Polyprenyl_Transferase_Like"/>
    <property type="match status" value="1"/>
</dbReference>
<keyword evidence="5" id="KW-0460">Magnesium</keyword>
<dbReference type="FunFam" id="1.10.600.10:FF:000001">
    <property type="entry name" value="Geranylgeranyl diphosphate synthase"/>
    <property type="match status" value="1"/>
</dbReference>
<evidence type="ECO:0000256" key="5">
    <source>
        <dbReference type="ARBA" id="ARBA00022842"/>
    </source>
</evidence>
<dbReference type="SFLD" id="SFLDS00005">
    <property type="entry name" value="Isoprenoid_Synthase_Type_I"/>
    <property type="match status" value="1"/>
</dbReference>
<evidence type="ECO:0000313" key="8">
    <source>
        <dbReference type="EMBL" id="OPX55772.1"/>
    </source>
</evidence>
<dbReference type="GO" id="GO:0046872">
    <property type="term" value="F:metal ion binding"/>
    <property type="evidence" value="ECO:0007669"/>
    <property type="project" value="UniProtKB-KW"/>
</dbReference>
<dbReference type="InterPro" id="IPR053378">
    <property type="entry name" value="Prenyl_diphosphate_synthase"/>
</dbReference>
<evidence type="ECO:0000256" key="2">
    <source>
        <dbReference type="ARBA" id="ARBA00006706"/>
    </source>
</evidence>
<evidence type="ECO:0000256" key="4">
    <source>
        <dbReference type="ARBA" id="ARBA00022723"/>
    </source>
</evidence>
<protein>
    <submittedName>
        <fullName evidence="8">(2E,6E)-farnesyl diphosphate synthase</fullName>
    </submittedName>
</protein>
<dbReference type="Pfam" id="PF00348">
    <property type="entry name" value="polyprenyl_synt"/>
    <property type="match status" value="1"/>
</dbReference>
<accession>A0A1T4NKE2</accession>
<dbReference type="RefSeq" id="WP_078744767.1">
    <property type="nucleotide sequence ID" value="NZ_FUXG01000006.1"/>
</dbReference>
<dbReference type="PROSITE" id="PS00723">
    <property type="entry name" value="POLYPRENYL_SYNTHASE_1"/>
    <property type="match status" value="1"/>
</dbReference>
<evidence type="ECO:0000256" key="6">
    <source>
        <dbReference type="ARBA" id="ARBA00023229"/>
    </source>
</evidence>
<dbReference type="SUPFAM" id="SSF48576">
    <property type="entry name" value="Terpenoid synthases"/>
    <property type="match status" value="1"/>
</dbReference>
<reference evidence="8 9" key="1">
    <citation type="submission" date="2017-01" db="EMBL/GenBank/DDBJ databases">
        <title>Genome Sequencing of a Marine Spirillum, Oceanospirillum multiglobuliferum ATCC 33336, from Japan.</title>
        <authorList>
            <person name="Carney J.G."/>
            <person name="Trachtenberg A.M."/>
            <person name="Rheaume B.A."/>
            <person name="Linnane J.D."/>
            <person name="Pitts N.L."/>
            <person name="Mykles D.L."/>
            <person name="Maclea K.S."/>
        </authorList>
    </citation>
    <scope>NUCLEOTIDE SEQUENCE [LARGE SCALE GENOMIC DNA]</scope>
    <source>
        <strain evidence="8 9">ATCC 33336</strain>
    </source>
</reference>
<dbReference type="GO" id="GO:0008654">
    <property type="term" value="P:phospholipid biosynthetic process"/>
    <property type="evidence" value="ECO:0007669"/>
    <property type="project" value="UniProtKB-ARBA"/>
</dbReference>
<dbReference type="EMBL" id="MTSM01000007">
    <property type="protein sequence ID" value="OPX55772.1"/>
    <property type="molecule type" value="Genomic_DNA"/>
</dbReference>
<keyword evidence="9" id="KW-1185">Reference proteome</keyword>
<dbReference type="NCBIfam" id="NF045485">
    <property type="entry name" value="FPPsyn"/>
    <property type="match status" value="1"/>
</dbReference>
<name>A0A1T4NKE2_9GAMM</name>
<keyword evidence="3 7" id="KW-0808">Transferase</keyword>
<proteinExistence type="inferred from homology"/>
<dbReference type="InterPro" id="IPR008949">
    <property type="entry name" value="Isoprenoid_synthase_dom_sf"/>
</dbReference>
<evidence type="ECO:0000256" key="3">
    <source>
        <dbReference type="ARBA" id="ARBA00022679"/>
    </source>
</evidence>
<dbReference type="GO" id="GO:0004659">
    <property type="term" value="F:prenyltransferase activity"/>
    <property type="evidence" value="ECO:0007669"/>
    <property type="project" value="InterPro"/>
</dbReference>
<dbReference type="PROSITE" id="PS00444">
    <property type="entry name" value="POLYPRENYL_SYNTHASE_2"/>
    <property type="match status" value="1"/>
</dbReference>
<dbReference type="PANTHER" id="PTHR43281">
    <property type="entry name" value="FARNESYL DIPHOSPHATE SYNTHASE"/>
    <property type="match status" value="1"/>
</dbReference>
<dbReference type="InterPro" id="IPR000092">
    <property type="entry name" value="Polyprenyl_synt"/>
</dbReference>
<keyword evidence="6" id="KW-0414">Isoprene biosynthesis</keyword>
<dbReference type="NCBIfam" id="NF007877">
    <property type="entry name" value="PRK10581.1"/>
    <property type="match status" value="1"/>
</dbReference>
<comment type="caution">
    <text evidence="8">The sequence shown here is derived from an EMBL/GenBank/DDBJ whole genome shotgun (WGS) entry which is preliminary data.</text>
</comment>
<dbReference type="Proteomes" id="UP000191418">
    <property type="component" value="Unassembled WGS sequence"/>
</dbReference>
<dbReference type="GO" id="GO:0016114">
    <property type="term" value="P:terpenoid biosynthetic process"/>
    <property type="evidence" value="ECO:0007669"/>
    <property type="project" value="UniProtKB-ARBA"/>
</dbReference>
<organism evidence="8 9">
    <name type="scientific">Oceanospirillum multiglobuliferum</name>
    <dbReference type="NCBI Taxonomy" id="64969"/>
    <lineage>
        <taxon>Bacteria</taxon>
        <taxon>Pseudomonadati</taxon>
        <taxon>Pseudomonadota</taxon>
        <taxon>Gammaproteobacteria</taxon>
        <taxon>Oceanospirillales</taxon>
        <taxon>Oceanospirillaceae</taxon>
        <taxon>Oceanospirillum</taxon>
    </lineage>
</organism>
<evidence type="ECO:0000256" key="7">
    <source>
        <dbReference type="RuleBase" id="RU004466"/>
    </source>
</evidence>
<dbReference type="CDD" id="cd00685">
    <property type="entry name" value="Trans_IPPS_HT"/>
    <property type="match status" value="1"/>
</dbReference>
<dbReference type="OrthoDB" id="9805316at2"/>
<evidence type="ECO:0000256" key="1">
    <source>
        <dbReference type="ARBA" id="ARBA00001946"/>
    </source>
</evidence>
<dbReference type="STRING" id="64969.SAMN02745127_01142"/>
<comment type="cofactor">
    <cofactor evidence="1">
        <name>Mg(2+)</name>
        <dbReference type="ChEBI" id="CHEBI:18420"/>
    </cofactor>
</comment>
<dbReference type="PANTHER" id="PTHR43281:SF1">
    <property type="entry name" value="FARNESYL DIPHOSPHATE SYNTHASE"/>
    <property type="match status" value="1"/>
</dbReference>
<keyword evidence="4" id="KW-0479">Metal-binding</keyword>
<dbReference type="Gene3D" id="1.10.600.10">
    <property type="entry name" value="Farnesyl Diphosphate Synthase"/>
    <property type="match status" value="1"/>
</dbReference>
<comment type="similarity">
    <text evidence="2 7">Belongs to the FPP/GGPP synthase family.</text>
</comment>
<sequence length="294" mass="31414">MTSKDLFQPLIQRTDQQLDLALNQLKTTSEQLSAAMRYSVFNGGKRMRPILVYAAGQALQAPLTACDTAAVAVELIHTYSLIHDDLPAMDDDDLRRGKPTCHIQFDEATAILAGDALQTAAFEVLLGSESLVTPAQQLALLKELAKASGGQGMVAGQMIDLASVGKQLDLAALENMHRHKTGALIIASVRMGAIAAQASDVQLKALTAYAAAIGLAFQVQDDILDIESDTETLGKQQGADQLLNKPTYPALLGLAEAKQKAQDLVSTALSALEHFGAEADLLRALARYTIQRNH</sequence>
<dbReference type="AlphaFoldDB" id="A0A1T4NKE2"/>
<dbReference type="GO" id="GO:0005737">
    <property type="term" value="C:cytoplasm"/>
    <property type="evidence" value="ECO:0007669"/>
    <property type="project" value="UniProtKB-ARBA"/>
</dbReference>
<dbReference type="InterPro" id="IPR033749">
    <property type="entry name" value="Polyprenyl_synt_CS"/>
</dbReference>